<dbReference type="InterPro" id="IPR003786">
    <property type="entry name" value="FdhD"/>
</dbReference>
<reference evidence="4 5" key="1">
    <citation type="submission" date="2016-10" db="EMBL/GenBank/DDBJ databases">
        <authorList>
            <person name="de Groot N.N."/>
        </authorList>
    </citation>
    <scope>NUCLEOTIDE SEQUENCE [LARGE SCALE GENOMIC DNA]</scope>
    <source>
        <strain evidence="4 5">CGMCC 1.10449</strain>
    </source>
</reference>
<dbReference type="EMBL" id="FNKD01000002">
    <property type="protein sequence ID" value="SDQ66067.1"/>
    <property type="molecule type" value="Genomic_DNA"/>
</dbReference>
<name>A0A1H1CP38_9BACI</name>
<protein>
    <recommendedName>
        <fullName evidence="3">Sulfur carrier protein FdhD</fullName>
    </recommendedName>
</protein>
<proteinExistence type="inferred from homology"/>
<comment type="function">
    <text evidence="3">Required for formate dehydrogenase (FDH) activity. Acts as a sulfur carrier protein that transfers sulfur from IscS to the molybdenum cofactor prior to its insertion into FDH.</text>
</comment>
<dbReference type="GO" id="GO:0006777">
    <property type="term" value="P:Mo-molybdopterin cofactor biosynthetic process"/>
    <property type="evidence" value="ECO:0007669"/>
    <property type="project" value="UniProtKB-UniRule"/>
</dbReference>
<evidence type="ECO:0000256" key="3">
    <source>
        <dbReference type="HAMAP-Rule" id="MF_00187"/>
    </source>
</evidence>
<keyword evidence="1 3" id="KW-0963">Cytoplasm</keyword>
<dbReference type="PANTHER" id="PTHR30592">
    <property type="entry name" value="FORMATE DEHYDROGENASE"/>
    <property type="match status" value="1"/>
</dbReference>
<keyword evidence="2 3" id="KW-0501">Molybdenum cofactor biosynthesis</keyword>
<dbReference type="GO" id="GO:0097163">
    <property type="term" value="F:sulfur carrier activity"/>
    <property type="evidence" value="ECO:0007669"/>
    <property type="project" value="UniProtKB-UniRule"/>
</dbReference>
<dbReference type="Gene3D" id="3.40.140.10">
    <property type="entry name" value="Cytidine Deaminase, domain 2"/>
    <property type="match status" value="1"/>
</dbReference>
<evidence type="ECO:0000256" key="2">
    <source>
        <dbReference type="ARBA" id="ARBA00023150"/>
    </source>
</evidence>
<feature type="active site" description="Cysteine persulfide intermediate" evidence="3">
    <location>
        <position position="105"/>
    </location>
</feature>
<dbReference type="SUPFAM" id="SSF53927">
    <property type="entry name" value="Cytidine deaminase-like"/>
    <property type="match status" value="1"/>
</dbReference>
<evidence type="ECO:0000313" key="4">
    <source>
        <dbReference type="EMBL" id="SDQ66067.1"/>
    </source>
</evidence>
<dbReference type="AlphaFoldDB" id="A0A1H1CP38"/>
<dbReference type="RefSeq" id="WP_092493156.1">
    <property type="nucleotide sequence ID" value="NZ_FNKD01000002.1"/>
</dbReference>
<dbReference type="NCBIfam" id="TIGR00129">
    <property type="entry name" value="fdhD_narQ"/>
    <property type="match status" value="1"/>
</dbReference>
<dbReference type="GO" id="GO:0005737">
    <property type="term" value="C:cytoplasm"/>
    <property type="evidence" value="ECO:0007669"/>
    <property type="project" value="UniProtKB-SubCell"/>
</dbReference>
<sequence>MSEKSLSLWKTTKYHHHLKATEEEEIARETAITITVNGDQYATIVCTPNDVYELTLGYLASEGLIRSVDQVENLSIDEAKGFAYADLSIPVSFPKRSERWIGSCCGKSREFYLKQDVNTAKTIMSQANISTKQINQLMMEFDSMAEIFNRTGGVHQAALASGDKVIGSYIDIGRHNALDKLYGYILQNRITLKNKCVLFSGRISSEVVLKVSKIGAGLLVAKSAPTDLALRLADDLQITAVGFARDSNLNVYTHENRVYGDTNQNIHFLGRR</sequence>
<dbReference type="GO" id="GO:0016783">
    <property type="term" value="F:sulfurtransferase activity"/>
    <property type="evidence" value="ECO:0007669"/>
    <property type="project" value="InterPro"/>
</dbReference>
<dbReference type="InterPro" id="IPR016193">
    <property type="entry name" value="Cytidine_deaminase-like"/>
</dbReference>
<dbReference type="PIRSF" id="PIRSF015626">
    <property type="entry name" value="FdhD"/>
    <property type="match status" value="1"/>
</dbReference>
<comment type="caution">
    <text evidence="3">Lacks conserved residue(s) required for the propagation of feature annotation.</text>
</comment>
<dbReference type="HAMAP" id="MF_00187">
    <property type="entry name" value="FdhD"/>
    <property type="match status" value="1"/>
</dbReference>
<evidence type="ECO:0000256" key="1">
    <source>
        <dbReference type="ARBA" id="ARBA00022490"/>
    </source>
</evidence>
<dbReference type="STRING" id="553311.SAMN05216231_2345"/>
<dbReference type="Proteomes" id="UP000199444">
    <property type="component" value="Unassembled WGS sequence"/>
</dbReference>
<dbReference type="Pfam" id="PF02634">
    <property type="entry name" value="FdhD-NarQ"/>
    <property type="match status" value="1"/>
</dbReference>
<organism evidence="4 5">
    <name type="scientific">Virgibacillus salinus</name>
    <dbReference type="NCBI Taxonomy" id="553311"/>
    <lineage>
        <taxon>Bacteria</taxon>
        <taxon>Bacillati</taxon>
        <taxon>Bacillota</taxon>
        <taxon>Bacilli</taxon>
        <taxon>Bacillales</taxon>
        <taxon>Bacillaceae</taxon>
        <taxon>Virgibacillus</taxon>
    </lineage>
</organism>
<gene>
    <name evidence="3" type="primary">fdhD</name>
    <name evidence="4" type="ORF">SAMN05216231_2345</name>
</gene>
<keyword evidence="5" id="KW-1185">Reference proteome</keyword>
<dbReference type="PANTHER" id="PTHR30592:SF1">
    <property type="entry name" value="SULFUR CARRIER PROTEIN FDHD"/>
    <property type="match status" value="1"/>
</dbReference>
<comment type="similarity">
    <text evidence="3">Belongs to the FdhD family.</text>
</comment>
<dbReference type="Gene3D" id="3.10.20.10">
    <property type="match status" value="1"/>
</dbReference>
<evidence type="ECO:0000313" key="5">
    <source>
        <dbReference type="Proteomes" id="UP000199444"/>
    </source>
</evidence>
<comment type="subcellular location">
    <subcellularLocation>
        <location evidence="3">Cytoplasm</location>
    </subcellularLocation>
</comment>
<accession>A0A1H1CP38</accession>